<dbReference type="AlphaFoldDB" id="A0A316U915"/>
<gene>
    <name evidence="2" type="ORF">BCV69DRAFT_282460</name>
</gene>
<dbReference type="GeneID" id="37014105"/>
<dbReference type="Proteomes" id="UP000245942">
    <property type="component" value="Unassembled WGS sequence"/>
</dbReference>
<feature type="region of interest" description="Disordered" evidence="1">
    <location>
        <begin position="69"/>
        <end position="98"/>
    </location>
</feature>
<dbReference type="STRING" id="1684307.A0A316U915"/>
<name>A0A316U915_9BASI</name>
<keyword evidence="3" id="KW-1185">Reference proteome</keyword>
<feature type="compositionally biased region" description="Polar residues" evidence="1">
    <location>
        <begin position="73"/>
        <end position="84"/>
    </location>
</feature>
<reference evidence="2 3" key="1">
    <citation type="journal article" date="2018" name="Mol. Biol. Evol.">
        <title>Broad Genomic Sampling Reveals a Smut Pathogenic Ancestry of the Fungal Clade Ustilaginomycotina.</title>
        <authorList>
            <person name="Kijpornyongpan T."/>
            <person name="Mondo S.J."/>
            <person name="Barry K."/>
            <person name="Sandor L."/>
            <person name="Lee J."/>
            <person name="Lipzen A."/>
            <person name="Pangilinan J."/>
            <person name="LaButti K."/>
            <person name="Hainaut M."/>
            <person name="Henrissat B."/>
            <person name="Grigoriev I.V."/>
            <person name="Spatafora J.W."/>
            <person name="Aime M.C."/>
        </authorList>
    </citation>
    <scope>NUCLEOTIDE SEQUENCE [LARGE SCALE GENOMIC DNA]</scope>
    <source>
        <strain evidence="2 3">MCA 4718</strain>
    </source>
</reference>
<protein>
    <submittedName>
        <fullName evidence="2">Uncharacterized protein</fullName>
    </submittedName>
</protein>
<proteinExistence type="predicted"/>
<sequence length="926" mass="104410">MAAIACPGLSLASKQVPRHAAACQAARRAPRPLRIRRLHTFPTAGLPTHALTSSTLRISWDQSARVPALPRDLQQSSSYSATTSIEKRPSRSPWTDEPIQQHLEQLRERIKRGSTGLGISGSRSPLESFEAAFPYATQRQSIQEWLTACGFTVEDLLSLCSVFQLSSWSDCRTLLQDRGISGEWPRAFLLHALDQITSLTEVAQGLHQVDAQLHTMDARSIVTSLSSLLEAMCLRTSAVHLFAKFTDLLERGADVLFRPCESQAEGASASPWRTEFMELVEDYLLNLTKWADPRTRHAALRIVALSDRLRQDKLIAEDTTTHLRHILCGITEQESTDTPVVSRTSYLTRKRPDTKLYDWLFLEEKMWGALAQGMDTESEGEQLLFAAFFANHAAQTGQRHLFEHLSAFVTGLQTQLSPTSRIWQAAMVQYIRAIMNFRGHSTGRAIALSQEVLQQALPHAFGRFEMRLWRAFFRCGIERSDIDPNFFLDLLSPDKQGRRVHSSRLTPSASCLKDANLYDCLLSGLSRKREHSKQDLETGHLIWHHMHNRGIAPSSRSAINMARLSILGGYWSDALDMLSYLALDSAAKEAVSALQGELEVVGLPIHSFTSDRTALPLPSGSRITVRKASDNTFASRTILSSVLRARQPLACFPVWRNVTAILGSPFDAFSLAGLLQAALHLSNLTSSNKYEAHVSVEWAGATPIVRAKNVFRRTLLSQHPELALENSALVAMRTGQDWITRSEMQLQRWEAWVHNALAVFRRKSRHLKVIKKSNKPYRHEKGQLALNHIVFDARHFELFLIVCLHIRHLSGGGAAGDTESNWQQILQVLSWMRYLDIEPTTDSLCYVSQVIWESLPPAASGAMWQTEEKPMGPLQDWCEEWIRPEVMPTMKQVQLRNYTQFKTLRSSSWEMHGMEREDGEDEDDVD</sequence>
<dbReference type="OrthoDB" id="185373at2759"/>
<dbReference type="EMBL" id="KZ819326">
    <property type="protein sequence ID" value="PWN20951.1"/>
    <property type="molecule type" value="Genomic_DNA"/>
</dbReference>
<organism evidence="2 3">
    <name type="scientific">Pseudomicrostroma glucosiphilum</name>
    <dbReference type="NCBI Taxonomy" id="1684307"/>
    <lineage>
        <taxon>Eukaryota</taxon>
        <taxon>Fungi</taxon>
        <taxon>Dikarya</taxon>
        <taxon>Basidiomycota</taxon>
        <taxon>Ustilaginomycotina</taxon>
        <taxon>Exobasidiomycetes</taxon>
        <taxon>Microstromatales</taxon>
        <taxon>Microstromatales incertae sedis</taxon>
        <taxon>Pseudomicrostroma</taxon>
    </lineage>
</organism>
<evidence type="ECO:0000313" key="3">
    <source>
        <dbReference type="Proteomes" id="UP000245942"/>
    </source>
</evidence>
<accession>A0A316U915</accession>
<evidence type="ECO:0000256" key="1">
    <source>
        <dbReference type="SAM" id="MobiDB-lite"/>
    </source>
</evidence>
<dbReference type="RefSeq" id="XP_025348111.1">
    <property type="nucleotide sequence ID" value="XM_025492371.1"/>
</dbReference>
<evidence type="ECO:0000313" key="2">
    <source>
        <dbReference type="EMBL" id="PWN20951.1"/>
    </source>
</evidence>